<dbReference type="GO" id="GO:0004672">
    <property type="term" value="F:protein kinase activity"/>
    <property type="evidence" value="ECO:0007669"/>
    <property type="project" value="InterPro"/>
</dbReference>
<dbReference type="PANTHER" id="PTHR48055:SF46">
    <property type="entry name" value="LEUCINE-RICH REPEAT SERINE_THREONINE-PROTEIN KINASE 1"/>
    <property type="match status" value="1"/>
</dbReference>
<dbReference type="InterPro" id="IPR051564">
    <property type="entry name" value="LRR_receptor-like_kinase"/>
</dbReference>
<dbReference type="InterPro" id="IPR011009">
    <property type="entry name" value="Kinase-like_dom_sf"/>
</dbReference>
<dbReference type="EMBL" id="CAACVG010009124">
    <property type="protein sequence ID" value="VEN52194.1"/>
    <property type="molecule type" value="Genomic_DNA"/>
</dbReference>
<reference evidence="2 3" key="1">
    <citation type="submission" date="2019-01" db="EMBL/GenBank/DDBJ databases">
        <authorList>
            <person name="Sayadi A."/>
        </authorList>
    </citation>
    <scope>NUCLEOTIDE SEQUENCE [LARGE SCALE GENOMIC DNA]</scope>
</reference>
<dbReference type="GO" id="GO:0005524">
    <property type="term" value="F:ATP binding"/>
    <property type="evidence" value="ECO:0007669"/>
    <property type="project" value="InterPro"/>
</dbReference>
<dbReference type="SUPFAM" id="SSF56112">
    <property type="entry name" value="Protein kinase-like (PK-like)"/>
    <property type="match status" value="1"/>
</dbReference>
<organism evidence="2 3">
    <name type="scientific">Callosobruchus maculatus</name>
    <name type="common">Southern cowpea weevil</name>
    <name type="synonym">Pulse bruchid</name>
    <dbReference type="NCBI Taxonomy" id="64391"/>
    <lineage>
        <taxon>Eukaryota</taxon>
        <taxon>Metazoa</taxon>
        <taxon>Ecdysozoa</taxon>
        <taxon>Arthropoda</taxon>
        <taxon>Hexapoda</taxon>
        <taxon>Insecta</taxon>
        <taxon>Pterygota</taxon>
        <taxon>Neoptera</taxon>
        <taxon>Endopterygota</taxon>
        <taxon>Coleoptera</taxon>
        <taxon>Polyphaga</taxon>
        <taxon>Cucujiformia</taxon>
        <taxon>Chrysomeloidea</taxon>
        <taxon>Chrysomelidae</taxon>
        <taxon>Bruchinae</taxon>
        <taxon>Bruchini</taxon>
        <taxon>Callosobruchus</taxon>
    </lineage>
</organism>
<dbReference type="OrthoDB" id="4062651at2759"/>
<evidence type="ECO:0000259" key="1">
    <source>
        <dbReference type="PROSITE" id="PS50011"/>
    </source>
</evidence>
<sequence>RQPESKEETSQSVCGLSAITEWHDSTVFVFGSCCGPEVQYTYIKVSRIQGTRPYLPDEFLRGKKFSTKVDTYSFGIVLFEIVTALPPIFGSKKGENTLKDHIASYQGDIMELKDSRVAGYDDCFRQILNIGKHCIMKLPKERPEMRDVLIMLENIPLRP</sequence>
<gene>
    <name evidence="2" type="ORF">CALMAC_LOCUS12410</name>
</gene>
<protein>
    <recommendedName>
        <fullName evidence="1">Protein kinase domain-containing protein</fullName>
    </recommendedName>
</protein>
<dbReference type="AlphaFoldDB" id="A0A653CWA4"/>
<dbReference type="InterPro" id="IPR000719">
    <property type="entry name" value="Prot_kinase_dom"/>
</dbReference>
<accession>A0A653CWA4</accession>
<dbReference type="PANTHER" id="PTHR48055">
    <property type="entry name" value="LEUCINE-RICH REPEAT RECEPTOR PROTEIN KINASE EMS1"/>
    <property type="match status" value="1"/>
</dbReference>
<evidence type="ECO:0000313" key="2">
    <source>
        <dbReference type="EMBL" id="VEN52194.1"/>
    </source>
</evidence>
<proteinExistence type="predicted"/>
<dbReference type="Gene3D" id="1.10.510.10">
    <property type="entry name" value="Transferase(Phosphotransferase) domain 1"/>
    <property type="match status" value="1"/>
</dbReference>
<dbReference type="Proteomes" id="UP000410492">
    <property type="component" value="Unassembled WGS sequence"/>
</dbReference>
<name>A0A653CWA4_CALMS</name>
<dbReference type="PROSITE" id="PS50011">
    <property type="entry name" value="PROTEIN_KINASE_DOM"/>
    <property type="match status" value="1"/>
</dbReference>
<evidence type="ECO:0000313" key="3">
    <source>
        <dbReference type="Proteomes" id="UP000410492"/>
    </source>
</evidence>
<keyword evidence="3" id="KW-1185">Reference proteome</keyword>
<dbReference type="Pfam" id="PF00069">
    <property type="entry name" value="Pkinase"/>
    <property type="match status" value="1"/>
</dbReference>
<feature type="non-terminal residue" evidence="2">
    <location>
        <position position="1"/>
    </location>
</feature>
<feature type="domain" description="Protein kinase" evidence="1">
    <location>
        <begin position="1"/>
        <end position="159"/>
    </location>
</feature>